<dbReference type="InterPro" id="IPR001789">
    <property type="entry name" value="Sig_transdc_resp-reg_receiver"/>
</dbReference>
<feature type="domain" description="OmpR/PhoB-type" evidence="6">
    <location>
        <begin position="161"/>
        <end position="259"/>
    </location>
</feature>
<dbReference type="InterPro" id="IPR016032">
    <property type="entry name" value="Sig_transdc_resp-reg_C-effctor"/>
</dbReference>
<organism evidence="7 8">
    <name type="scientific">Amnibacterium setariae</name>
    <dbReference type="NCBI Taxonomy" id="2306585"/>
    <lineage>
        <taxon>Bacteria</taxon>
        <taxon>Bacillati</taxon>
        <taxon>Actinomycetota</taxon>
        <taxon>Actinomycetes</taxon>
        <taxon>Micrococcales</taxon>
        <taxon>Microbacteriaceae</taxon>
        <taxon>Amnibacterium</taxon>
    </lineage>
</organism>
<dbReference type="PANTHER" id="PTHR48111:SF28">
    <property type="entry name" value="TRANSCRIPTIONAL REGULATORY PROTEIN TCRX-RELATED"/>
    <property type="match status" value="1"/>
</dbReference>
<evidence type="ECO:0000259" key="6">
    <source>
        <dbReference type="PROSITE" id="PS51755"/>
    </source>
</evidence>
<evidence type="ECO:0000256" key="2">
    <source>
        <dbReference type="PROSITE-ProRule" id="PRU00169"/>
    </source>
</evidence>
<dbReference type="Gene3D" id="6.10.250.690">
    <property type="match status" value="1"/>
</dbReference>
<dbReference type="Proteomes" id="UP000265742">
    <property type="component" value="Unassembled WGS sequence"/>
</dbReference>
<reference evidence="8" key="1">
    <citation type="submission" date="2018-09" db="EMBL/GenBank/DDBJ databases">
        <authorList>
            <person name="Kim I."/>
        </authorList>
    </citation>
    <scope>NUCLEOTIDE SEQUENCE [LARGE SCALE GENOMIC DNA]</scope>
    <source>
        <strain evidence="8">DD4a</strain>
    </source>
</reference>
<dbReference type="GO" id="GO:0000156">
    <property type="term" value="F:phosphorelay response regulator activity"/>
    <property type="evidence" value="ECO:0007669"/>
    <property type="project" value="TreeGrafter"/>
</dbReference>
<dbReference type="InterPro" id="IPR036388">
    <property type="entry name" value="WH-like_DNA-bd_sf"/>
</dbReference>
<evidence type="ECO:0000256" key="1">
    <source>
        <dbReference type="ARBA" id="ARBA00023125"/>
    </source>
</evidence>
<keyword evidence="2" id="KW-0597">Phosphoprotein</keyword>
<dbReference type="GO" id="GO:0005829">
    <property type="term" value="C:cytosol"/>
    <property type="evidence" value="ECO:0007669"/>
    <property type="project" value="TreeGrafter"/>
</dbReference>
<accession>A0A3A1U7M5</accession>
<evidence type="ECO:0000256" key="3">
    <source>
        <dbReference type="PROSITE-ProRule" id="PRU01091"/>
    </source>
</evidence>
<dbReference type="InterPro" id="IPR011006">
    <property type="entry name" value="CheY-like_superfamily"/>
</dbReference>
<dbReference type="PROSITE" id="PS50110">
    <property type="entry name" value="RESPONSE_REGULATORY"/>
    <property type="match status" value="1"/>
</dbReference>
<keyword evidence="1 3" id="KW-0238">DNA-binding</keyword>
<gene>
    <name evidence="7" type="ORF">D1781_06665</name>
</gene>
<keyword evidence="8" id="KW-1185">Reference proteome</keyword>
<dbReference type="GO" id="GO:0006355">
    <property type="term" value="P:regulation of DNA-templated transcription"/>
    <property type="evidence" value="ECO:0007669"/>
    <property type="project" value="InterPro"/>
</dbReference>
<evidence type="ECO:0000259" key="5">
    <source>
        <dbReference type="PROSITE" id="PS50110"/>
    </source>
</evidence>
<dbReference type="SUPFAM" id="SSF52172">
    <property type="entry name" value="CheY-like"/>
    <property type="match status" value="1"/>
</dbReference>
<dbReference type="InterPro" id="IPR001867">
    <property type="entry name" value="OmpR/PhoB-type_DNA-bd"/>
</dbReference>
<dbReference type="Pfam" id="PF00072">
    <property type="entry name" value="Response_reg"/>
    <property type="match status" value="1"/>
</dbReference>
<proteinExistence type="predicted"/>
<feature type="domain" description="Response regulatory" evidence="5">
    <location>
        <begin position="40"/>
        <end position="154"/>
    </location>
</feature>
<comment type="caution">
    <text evidence="7">The sequence shown here is derived from an EMBL/GenBank/DDBJ whole genome shotgun (WGS) entry which is preliminary data.</text>
</comment>
<dbReference type="GO" id="GO:0032993">
    <property type="term" value="C:protein-DNA complex"/>
    <property type="evidence" value="ECO:0007669"/>
    <property type="project" value="TreeGrafter"/>
</dbReference>
<dbReference type="CDD" id="cd17574">
    <property type="entry name" value="REC_OmpR"/>
    <property type="match status" value="1"/>
</dbReference>
<evidence type="ECO:0000313" key="8">
    <source>
        <dbReference type="Proteomes" id="UP000265742"/>
    </source>
</evidence>
<dbReference type="SMART" id="SM00862">
    <property type="entry name" value="Trans_reg_C"/>
    <property type="match status" value="1"/>
</dbReference>
<name>A0A3A1U7M5_9MICO</name>
<dbReference type="OrthoDB" id="9802426at2"/>
<sequence length="261" mass="27646">MPPLCTLHEADPRSSGPRRERADPSPAGARRLPGFRAVADVLVVEDDPRMRTLLAQSLEGEGHRVETAADGLAGLIALRGRAFDAAAIDIGLPGMSGVELCRHARREGLLVPIVLVTARDGVADRVLGLDSGADDYLVKPFALEELAARLRALLRRSASAGGRVEVGDLVLDPPAVRATVLGRTVPLSVKEFGVLRALAARAGDAVDRRTLLTEVWGDPDRFDGAIVDQYVSYVRKKLAAAGAGPMVETVRGVGYRLVAPA</sequence>
<dbReference type="PROSITE" id="PS51755">
    <property type="entry name" value="OMPR_PHOB"/>
    <property type="match status" value="1"/>
</dbReference>
<dbReference type="InterPro" id="IPR039420">
    <property type="entry name" value="WalR-like"/>
</dbReference>
<feature type="compositionally biased region" description="Basic and acidic residues" evidence="4">
    <location>
        <begin position="8"/>
        <end position="23"/>
    </location>
</feature>
<dbReference type="Gene3D" id="3.40.50.2300">
    <property type="match status" value="1"/>
</dbReference>
<dbReference type="Gene3D" id="1.10.10.10">
    <property type="entry name" value="Winged helix-like DNA-binding domain superfamily/Winged helix DNA-binding domain"/>
    <property type="match status" value="1"/>
</dbReference>
<dbReference type="SMART" id="SM00448">
    <property type="entry name" value="REC"/>
    <property type="match status" value="1"/>
</dbReference>
<dbReference type="PANTHER" id="PTHR48111">
    <property type="entry name" value="REGULATOR OF RPOS"/>
    <property type="match status" value="1"/>
</dbReference>
<protein>
    <submittedName>
        <fullName evidence="7">DNA-binding response regulator</fullName>
    </submittedName>
</protein>
<dbReference type="AlphaFoldDB" id="A0A3A1U7M5"/>
<evidence type="ECO:0000313" key="7">
    <source>
        <dbReference type="EMBL" id="RIX31048.1"/>
    </source>
</evidence>
<dbReference type="GO" id="GO:0000976">
    <property type="term" value="F:transcription cis-regulatory region binding"/>
    <property type="evidence" value="ECO:0007669"/>
    <property type="project" value="TreeGrafter"/>
</dbReference>
<dbReference type="Pfam" id="PF00486">
    <property type="entry name" value="Trans_reg_C"/>
    <property type="match status" value="1"/>
</dbReference>
<dbReference type="EMBL" id="QXTG01000001">
    <property type="protein sequence ID" value="RIX31048.1"/>
    <property type="molecule type" value="Genomic_DNA"/>
</dbReference>
<evidence type="ECO:0000256" key="4">
    <source>
        <dbReference type="SAM" id="MobiDB-lite"/>
    </source>
</evidence>
<dbReference type="SUPFAM" id="SSF46894">
    <property type="entry name" value="C-terminal effector domain of the bipartite response regulators"/>
    <property type="match status" value="1"/>
</dbReference>
<dbReference type="CDD" id="cd00383">
    <property type="entry name" value="trans_reg_C"/>
    <property type="match status" value="1"/>
</dbReference>
<feature type="modified residue" description="4-aspartylphosphate" evidence="2">
    <location>
        <position position="89"/>
    </location>
</feature>
<feature type="DNA-binding region" description="OmpR/PhoB-type" evidence="3">
    <location>
        <begin position="161"/>
        <end position="259"/>
    </location>
</feature>
<feature type="region of interest" description="Disordered" evidence="4">
    <location>
        <begin position="1"/>
        <end position="31"/>
    </location>
</feature>